<name>A0ABS4J5X9_9BACL</name>
<organism evidence="1 2">
    <name type="scientific">Paenibacillus eucommiae</name>
    <dbReference type="NCBI Taxonomy" id="1355755"/>
    <lineage>
        <taxon>Bacteria</taxon>
        <taxon>Bacillati</taxon>
        <taxon>Bacillota</taxon>
        <taxon>Bacilli</taxon>
        <taxon>Bacillales</taxon>
        <taxon>Paenibacillaceae</taxon>
        <taxon>Paenibacillus</taxon>
    </lineage>
</organism>
<reference evidence="1 2" key="1">
    <citation type="submission" date="2021-03" db="EMBL/GenBank/DDBJ databases">
        <title>Genomic Encyclopedia of Type Strains, Phase IV (KMG-IV): sequencing the most valuable type-strain genomes for metagenomic binning, comparative biology and taxonomic classification.</title>
        <authorList>
            <person name="Goeker M."/>
        </authorList>
    </citation>
    <scope>NUCLEOTIDE SEQUENCE [LARGE SCALE GENOMIC DNA]</scope>
    <source>
        <strain evidence="1 2">DSM 26048</strain>
    </source>
</reference>
<gene>
    <name evidence="1" type="ORF">J2Z66_006898</name>
</gene>
<dbReference type="Proteomes" id="UP001519287">
    <property type="component" value="Unassembled WGS sequence"/>
</dbReference>
<evidence type="ECO:0000313" key="1">
    <source>
        <dbReference type="EMBL" id="MBP1995256.1"/>
    </source>
</evidence>
<accession>A0ABS4J5X9</accession>
<sequence length="172" mass="19958">MFDPTIYENLKVVLEGAVYDMDLEGAILVTKRTDRIELSSMSRYYAIEFTQPSCAANKAQISLEVHLRDLAAEILENANEKPGCTMEVILSTVVDDPILECALIEKEIEVIWQKRPIITQTLSFDFNEQPVRYFNQIKLHFGRKVDEGQIDDFPELIRYAMKSLIWLNQRKR</sequence>
<proteinExistence type="predicted"/>
<dbReference type="EMBL" id="JAGGLB010000032">
    <property type="protein sequence ID" value="MBP1995256.1"/>
    <property type="molecule type" value="Genomic_DNA"/>
</dbReference>
<protein>
    <submittedName>
        <fullName evidence="1">Uncharacterized protein</fullName>
    </submittedName>
</protein>
<dbReference type="RefSeq" id="WP_209977067.1">
    <property type="nucleotide sequence ID" value="NZ_JAGGLB010000032.1"/>
</dbReference>
<evidence type="ECO:0000313" key="2">
    <source>
        <dbReference type="Proteomes" id="UP001519287"/>
    </source>
</evidence>
<comment type="caution">
    <text evidence="1">The sequence shown here is derived from an EMBL/GenBank/DDBJ whole genome shotgun (WGS) entry which is preliminary data.</text>
</comment>
<keyword evidence="2" id="KW-1185">Reference proteome</keyword>